<keyword evidence="3 4" id="KW-0808">Transferase</keyword>
<evidence type="ECO:0000313" key="5">
    <source>
        <dbReference type="Proteomes" id="UP000245657"/>
    </source>
</evidence>
<dbReference type="PANTHER" id="PTHR43619">
    <property type="entry name" value="S-ADENOSYL-L-METHIONINE-DEPENDENT METHYLTRANSFERASE YKTD-RELATED"/>
    <property type="match status" value="1"/>
</dbReference>
<evidence type="ECO:0000256" key="2">
    <source>
        <dbReference type="ARBA" id="ARBA00022603"/>
    </source>
</evidence>
<protein>
    <submittedName>
        <fullName evidence="4">SAM-dependent methyltransferase</fullName>
    </submittedName>
</protein>
<dbReference type="PANTHER" id="PTHR43619:SF2">
    <property type="entry name" value="S-ADENOSYL-L-METHIONINE-DEPENDENT METHYLTRANSFERASES SUPERFAMILY PROTEIN"/>
    <property type="match status" value="1"/>
</dbReference>
<gene>
    <name evidence="4" type="ORF">DK846_11115</name>
</gene>
<keyword evidence="5" id="KW-1185">Reference proteome</keyword>
<name>A0A2V2N4G7_9EURY</name>
<comment type="caution">
    <text evidence="4">The sequence shown here is derived from an EMBL/GenBank/DDBJ whole genome shotgun (WGS) entry which is preliminary data.</text>
</comment>
<evidence type="ECO:0000256" key="3">
    <source>
        <dbReference type="ARBA" id="ARBA00022679"/>
    </source>
</evidence>
<dbReference type="InterPro" id="IPR029063">
    <property type="entry name" value="SAM-dependent_MTases_sf"/>
</dbReference>
<reference evidence="4 5" key="1">
    <citation type="submission" date="2018-05" db="EMBL/GenBank/DDBJ databases">
        <title>Draft genome of Methanospirillum lacunae Ki8-1.</title>
        <authorList>
            <person name="Dueholm M.S."/>
            <person name="Nielsen P.H."/>
            <person name="Bakmann L.F."/>
            <person name="Otzen D.E."/>
        </authorList>
    </citation>
    <scope>NUCLEOTIDE SEQUENCE [LARGE SCALE GENOMIC DNA]</scope>
    <source>
        <strain evidence="4 5">Ki8-1</strain>
    </source>
</reference>
<proteinExistence type="inferred from homology"/>
<dbReference type="AlphaFoldDB" id="A0A2V2N4G7"/>
<dbReference type="InterPro" id="IPR011610">
    <property type="entry name" value="SAM_mthyl_Trfase_ML2640-like"/>
</dbReference>
<dbReference type="RefSeq" id="WP_109969026.1">
    <property type="nucleotide sequence ID" value="NZ_CP176093.1"/>
</dbReference>
<dbReference type="InterPro" id="IPR007213">
    <property type="entry name" value="Ppm1/Ppm2/Tcmp"/>
</dbReference>
<dbReference type="OrthoDB" id="68097at2157"/>
<dbReference type="Gene3D" id="3.40.50.150">
    <property type="entry name" value="Vaccinia Virus protein VP39"/>
    <property type="match status" value="1"/>
</dbReference>
<organism evidence="4 5">
    <name type="scientific">Methanospirillum lacunae</name>
    <dbReference type="NCBI Taxonomy" id="668570"/>
    <lineage>
        <taxon>Archaea</taxon>
        <taxon>Methanobacteriati</taxon>
        <taxon>Methanobacteriota</taxon>
        <taxon>Stenosarchaea group</taxon>
        <taxon>Methanomicrobia</taxon>
        <taxon>Methanomicrobiales</taxon>
        <taxon>Methanospirillaceae</taxon>
        <taxon>Methanospirillum</taxon>
    </lineage>
</organism>
<dbReference type="SUPFAM" id="SSF53335">
    <property type="entry name" value="S-adenosyl-L-methionine-dependent methyltransferases"/>
    <property type="match status" value="1"/>
</dbReference>
<dbReference type="GeneID" id="97546963"/>
<dbReference type="GO" id="GO:0032259">
    <property type="term" value="P:methylation"/>
    <property type="evidence" value="ECO:0007669"/>
    <property type="project" value="UniProtKB-KW"/>
</dbReference>
<dbReference type="NCBIfam" id="TIGR00027">
    <property type="entry name" value="mthyl_TIGR00027"/>
    <property type="match status" value="1"/>
</dbReference>
<evidence type="ECO:0000256" key="1">
    <source>
        <dbReference type="ARBA" id="ARBA00008138"/>
    </source>
</evidence>
<sequence length="310" mass="35379">MKQKSSEQMETVSEYEQYMIDNRDGSITAESLALIRAKESTFKPDERICFDPYAIRFVNPNLLQILARMPPEKSKEMQDVYENQFPGHKNALIARVRFFDDSVKDSISKGFTQIVIIGAGYDTRAYRIEGISKVRVFELDLPDIQNRKKSKIQEIFGSLPPQVTYIPVDLSITSLKTALTGSDFDFRQKTLYLLEGLILYIPPEQVKELFSSIVSQSIQGSAVLFDSIDGDIIDGSDQSAYAMNLRDQMSRLGETFKFGIRKGEEEKYMRTFGFNKIQVVTKEEYVAQYFTGVNKSRNVSGAFNFVWAET</sequence>
<comment type="similarity">
    <text evidence="1">Belongs to the UPF0677 family.</text>
</comment>
<dbReference type="EMBL" id="QGMY01000008">
    <property type="protein sequence ID" value="PWR71408.1"/>
    <property type="molecule type" value="Genomic_DNA"/>
</dbReference>
<evidence type="ECO:0000313" key="4">
    <source>
        <dbReference type="EMBL" id="PWR71408.1"/>
    </source>
</evidence>
<accession>A0A2V2N4G7</accession>
<dbReference type="GO" id="GO:0008168">
    <property type="term" value="F:methyltransferase activity"/>
    <property type="evidence" value="ECO:0007669"/>
    <property type="project" value="UniProtKB-KW"/>
</dbReference>
<dbReference type="Pfam" id="PF04072">
    <property type="entry name" value="LCM"/>
    <property type="match status" value="1"/>
</dbReference>
<keyword evidence="2 4" id="KW-0489">Methyltransferase</keyword>
<dbReference type="Proteomes" id="UP000245657">
    <property type="component" value="Unassembled WGS sequence"/>
</dbReference>